<dbReference type="Pfam" id="PF02518">
    <property type="entry name" value="HATPase_c"/>
    <property type="match status" value="1"/>
</dbReference>
<dbReference type="Pfam" id="PF00072">
    <property type="entry name" value="Response_reg"/>
    <property type="match status" value="1"/>
</dbReference>
<dbReference type="SMART" id="SM00065">
    <property type="entry name" value="GAF"/>
    <property type="match status" value="1"/>
</dbReference>
<evidence type="ECO:0000259" key="8">
    <source>
        <dbReference type="PROSITE" id="PS50110"/>
    </source>
</evidence>
<organism evidence="10 11">
    <name type="scientific">Chondromyces apiculatus DSM 436</name>
    <dbReference type="NCBI Taxonomy" id="1192034"/>
    <lineage>
        <taxon>Bacteria</taxon>
        <taxon>Pseudomonadati</taxon>
        <taxon>Myxococcota</taxon>
        <taxon>Polyangia</taxon>
        <taxon>Polyangiales</taxon>
        <taxon>Polyangiaceae</taxon>
        <taxon>Chondromyces</taxon>
    </lineage>
</organism>
<name>A0A017T7Z6_9BACT</name>
<evidence type="ECO:0000256" key="6">
    <source>
        <dbReference type="PROSITE-ProRule" id="PRU00169"/>
    </source>
</evidence>
<dbReference type="Pfam" id="PF00512">
    <property type="entry name" value="HisKA"/>
    <property type="match status" value="1"/>
</dbReference>
<dbReference type="Pfam" id="PF12860">
    <property type="entry name" value="PAS_7"/>
    <property type="match status" value="1"/>
</dbReference>
<dbReference type="Gene3D" id="3.30.450.20">
    <property type="entry name" value="PAS domain"/>
    <property type="match status" value="1"/>
</dbReference>
<dbReference type="PANTHER" id="PTHR43547:SF2">
    <property type="entry name" value="HYBRID SIGNAL TRANSDUCTION HISTIDINE KINASE C"/>
    <property type="match status" value="1"/>
</dbReference>
<dbReference type="SUPFAM" id="SSF47384">
    <property type="entry name" value="Homodimeric domain of signal transducing histidine kinase"/>
    <property type="match status" value="1"/>
</dbReference>
<comment type="catalytic activity">
    <reaction evidence="1">
        <text>ATP + protein L-histidine = ADP + protein N-phospho-L-histidine.</text>
        <dbReference type="EC" id="2.7.13.3"/>
    </reaction>
</comment>
<evidence type="ECO:0000259" key="7">
    <source>
        <dbReference type="PROSITE" id="PS50109"/>
    </source>
</evidence>
<dbReference type="NCBIfam" id="TIGR00229">
    <property type="entry name" value="sensory_box"/>
    <property type="match status" value="1"/>
</dbReference>
<dbReference type="InterPro" id="IPR003661">
    <property type="entry name" value="HisK_dim/P_dom"/>
</dbReference>
<evidence type="ECO:0000256" key="4">
    <source>
        <dbReference type="ARBA" id="ARBA00022679"/>
    </source>
</evidence>
<dbReference type="InterPro" id="IPR036890">
    <property type="entry name" value="HATPase_C_sf"/>
</dbReference>
<dbReference type="SUPFAM" id="SSF55781">
    <property type="entry name" value="GAF domain-like"/>
    <property type="match status" value="1"/>
</dbReference>
<dbReference type="InterPro" id="IPR003018">
    <property type="entry name" value="GAF"/>
</dbReference>
<evidence type="ECO:0000256" key="2">
    <source>
        <dbReference type="ARBA" id="ARBA00012438"/>
    </source>
</evidence>
<evidence type="ECO:0000313" key="11">
    <source>
        <dbReference type="Proteomes" id="UP000019678"/>
    </source>
</evidence>
<dbReference type="STRING" id="1192034.CAP_3310"/>
<dbReference type="SMART" id="SM00387">
    <property type="entry name" value="HATPase_c"/>
    <property type="match status" value="1"/>
</dbReference>
<feature type="domain" description="Response regulatory" evidence="8">
    <location>
        <begin position="621"/>
        <end position="739"/>
    </location>
</feature>
<dbReference type="SMART" id="SM00091">
    <property type="entry name" value="PAS"/>
    <property type="match status" value="1"/>
</dbReference>
<dbReference type="AlphaFoldDB" id="A0A017T7Z6"/>
<evidence type="ECO:0000313" key="10">
    <source>
        <dbReference type="EMBL" id="EYF05393.1"/>
    </source>
</evidence>
<accession>A0A017T7Z6</accession>
<evidence type="ECO:0000256" key="3">
    <source>
        <dbReference type="ARBA" id="ARBA00022553"/>
    </source>
</evidence>
<dbReference type="PRINTS" id="PR00344">
    <property type="entry name" value="BCTRLSENSOR"/>
</dbReference>
<dbReference type="Gene3D" id="1.10.287.130">
    <property type="match status" value="1"/>
</dbReference>
<feature type="domain" description="Histidine kinase" evidence="7">
    <location>
        <begin position="371"/>
        <end position="589"/>
    </location>
</feature>
<dbReference type="PROSITE" id="PS50110">
    <property type="entry name" value="RESPONSE_REGULATORY"/>
    <property type="match status" value="1"/>
</dbReference>
<gene>
    <name evidence="10" type="ORF">CAP_3310</name>
</gene>
<dbReference type="SUPFAM" id="SSF52172">
    <property type="entry name" value="CheY-like"/>
    <property type="match status" value="1"/>
</dbReference>
<keyword evidence="11" id="KW-1185">Reference proteome</keyword>
<feature type="modified residue" description="4-aspartylphosphate" evidence="6">
    <location>
        <position position="670"/>
    </location>
</feature>
<dbReference type="FunFam" id="3.30.565.10:FF:000010">
    <property type="entry name" value="Sensor histidine kinase RcsC"/>
    <property type="match status" value="1"/>
</dbReference>
<sequence length="742" mass="81297">MQIVAKAPEGVRVGQEQGALARENEALARENETLAQSVALMRATLEATTDGILVTDSAGRVAEYNQRYVRMWQIPREVMEGRRHQDLLEVCSRQVADPGTFLAAIEAIEAASSPETFDRVELVDGRVFERSSTVQRIDAQHAGRVWSFRDVTERKLAEAALRDEAQFLELLNRTGSTIASQLDLRSLLQSITDATTEICGAEFGAFFYNTTDEKGDAYLLYVLSGAPWEAFAKLGHPRATPLFAPTFQGAGPIRCADVRADPRYGHWGPHHGMPPGHLPVRSYLAVSVVSRSGEVIGGLFFGHSQCGVFTERSERVLVGVAAQAAVAIDNARLYDSVKQAAEEREHLLDAERAARSEAERVSLLKDQFLATLSHELRTPLNAILGWSHILRARSREHEQFREGLTVIERNSKIQVQLIEDLLDMSRIISGKILLDVQRVEVEEVVRAAVASVSHSAEAKDIRLEMTLDAAAGAVRGDPNRLQQCFWNLLSNAIKFTPKGGHILVGLQRVNSHVEVCVVDSGQGIKPEFLPHMFERFRQADASTTRRHGGLGLGLSIVKHLVELHGGAIHAVSAGEGQGAAFTIELPIVAVHEAAPASRREHAEAYVEGSSPLEHPSLEGITVLAVDDEPDARTLLKRVLEECGARVFIAASASEGLELLRRERPDMIVSDIGMPVVDGYEFIRQVRLLKPEQGGRTPAAALTAFARPEDRTRALRAGYQSHVTKPVEPTELTAVVASLATRR</sequence>
<dbReference type="SMART" id="SM00388">
    <property type="entry name" value="HisKA"/>
    <property type="match status" value="1"/>
</dbReference>
<evidence type="ECO:0000259" key="9">
    <source>
        <dbReference type="PROSITE" id="PS50112"/>
    </source>
</evidence>
<dbReference type="CDD" id="cd16922">
    <property type="entry name" value="HATPase_EvgS-ArcB-TorS-like"/>
    <property type="match status" value="1"/>
</dbReference>
<dbReference type="Pfam" id="PF13185">
    <property type="entry name" value="GAF_2"/>
    <property type="match status" value="1"/>
</dbReference>
<dbReference type="InterPro" id="IPR029016">
    <property type="entry name" value="GAF-like_dom_sf"/>
</dbReference>
<dbReference type="SUPFAM" id="SSF55785">
    <property type="entry name" value="PYP-like sensor domain (PAS domain)"/>
    <property type="match status" value="1"/>
</dbReference>
<feature type="domain" description="PAS" evidence="9">
    <location>
        <begin position="37"/>
        <end position="90"/>
    </location>
</feature>
<dbReference type="Gene3D" id="3.30.565.10">
    <property type="entry name" value="Histidine kinase-like ATPase, C-terminal domain"/>
    <property type="match status" value="1"/>
</dbReference>
<dbReference type="eggNOG" id="COG0784">
    <property type="taxonomic scope" value="Bacteria"/>
</dbReference>
<dbReference type="CDD" id="cd00082">
    <property type="entry name" value="HisKA"/>
    <property type="match status" value="1"/>
</dbReference>
<dbReference type="InterPro" id="IPR004358">
    <property type="entry name" value="Sig_transdc_His_kin-like_C"/>
</dbReference>
<dbReference type="eggNOG" id="COG2205">
    <property type="taxonomic scope" value="Bacteria"/>
</dbReference>
<dbReference type="Proteomes" id="UP000019678">
    <property type="component" value="Unassembled WGS sequence"/>
</dbReference>
<keyword evidence="4" id="KW-0808">Transferase</keyword>
<dbReference type="CDD" id="cd17580">
    <property type="entry name" value="REC_2_DhkD-like"/>
    <property type="match status" value="1"/>
</dbReference>
<comment type="caution">
    <text evidence="10">The sequence shown here is derived from an EMBL/GenBank/DDBJ whole genome shotgun (WGS) entry which is preliminary data.</text>
</comment>
<evidence type="ECO:0000256" key="5">
    <source>
        <dbReference type="ARBA" id="ARBA00022777"/>
    </source>
</evidence>
<dbReference type="GO" id="GO:0000155">
    <property type="term" value="F:phosphorelay sensor kinase activity"/>
    <property type="evidence" value="ECO:0007669"/>
    <property type="project" value="InterPro"/>
</dbReference>
<dbReference type="InterPro" id="IPR000014">
    <property type="entry name" value="PAS"/>
</dbReference>
<dbReference type="PROSITE" id="PS50112">
    <property type="entry name" value="PAS"/>
    <property type="match status" value="1"/>
</dbReference>
<dbReference type="InterPro" id="IPR036097">
    <property type="entry name" value="HisK_dim/P_sf"/>
</dbReference>
<dbReference type="eggNOG" id="COG2203">
    <property type="taxonomic scope" value="Bacteria"/>
</dbReference>
<dbReference type="EMBL" id="ASRX01000024">
    <property type="protein sequence ID" value="EYF05393.1"/>
    <property type="molecule type" value="Genomic_DNA"/>
</dbReference>
<dbReference type="InterPro" id="IPR001789">
    <property type="entry name" value="Sig_transdc_resp-reg_receiver"/>
</dbReference>
<dbReference type="InterPro" id="IPR011006">
    <property type="entry name" value="CheY-like_superfamily"/>
</dbReference>
<dbReference type="CDD" id="cd00130">
    <property type="entry name" value="PAS"/>
    <property type="match status" value="1"/>
</dbReference>
<proteinExistence type="predicted"/>
<protein>
    <recommendedName>
        <fullName evidence="2">histidine kinase</fullName>
        <ecNumber evidence="2">2.7.13.3</ecNumber>
    </recommendedName>
</protein>
<dbReference type="EC" id="2.7.13.3" evidence="2"/>
<dbReference type="Gene3D" id="3.40.50.2300">
    <property type="match status" value="1"/>
</dbReference>
<dbReference type="InterPro" id="IPR003594">
    <property type="entry name" value="HATPase_dom"/>
</dbReference>
<keyword evidence="5" id="KW-0418">Kinase</keyword>
<keyword evidence="3 6" id="KW-0597">Phosphoprotein</keyword>
<dbReference type="Gene3D" id="3.30.450.40">
    <property type="match status" value="1"/>
</dbReference>
<dbReference type="InterPro" id="IPR035965">
    <property type="entry name" value="PAS-like_dom_sf"/>
</dbReference>
<dbReference type="PROSITE" id="PS50109">
    <property type="entry name" value="HIS_KIN"/>
    <property type="match status" value="1"/>
</dbReference>
<dbReference type="InterPro" id="IPR005467">
    <property type="entry name" value="His_kinase_dom"/>
</dbReference>
<dbReference type="PANTHER" id="PTHR43547">
    <property type="entry name" value="TWO-COMPONENT HISTIDINE KINASE"/>
    <property type="match status" value="1"/>
</dbReference>
<reference evidence="10 11" key="1">
    <citation type="submission" date="2013-05" db="EMBL/GenBank/DDBJ databases">
        <title>Genome assembly of Chondromyces apiculatus DSM 436.</title>
        <authorList>
            <person name="Sharma G."/>
            <person name="Khatri I."/>
            <person name="Kaur C."/>
            <person name="Mayilraj S."/>
            <person name="Subramanian S."/>
        </authorList>
    </citation>
    <scope>NUCLEOTIDE SEQUENCE [LARGE SCALE GENOMIC DNA]</scope>
    <source>
        <strain evidence="10 11">DSM 436</strain>
    </source>
</reference>
<evidence type="ECO:0000256" key="1">
    <source>
        <dbReference type="ARBA" id="ARBA00000085"/>
    </source>
</evidence>
<dbReference type="SMART" id="SM00448">
    <property type="entry name" value="REC"/>
    <property type="match status" value="1"/>
</dbReference>
<dbReference type="SUPFAM" id="SSF55874">
    <property type="entry name" value="ATPase domain of HSP90 chaperone/DNA topoisomerase II/histidine kinase"/>
    <property type="match status" value="1"/>
</dbReference>